<dbReference type="Pfam" id="PF00400">
    <property type="entry name" value="WD40"/>
    <property type="match status" value="3"/>
</dbReference>
<feature type="region of interest" description="Disordered" evidence="2">
    <location>
        <begin position="1"/>
        <end position="35"/>
    </location>
</feature>
<dbReference type="PANTHER" id="PTHR44566:SF1">
    <property type="entry name" value="WD REPEAT-CONTAINING PROTEIN 25"/>
    <property type="match status" value="1"/>
</dbReference>
<keyword evidence="4" id="KW-1185">Reference proteome</keyword>
<evidence type="ECO:0000313" key="3">
    <source>
        <dbReference type="EMBL" id="TRY83575.1"/>
    </source>
</evidence>
<dbReference type="InterPro" id="IPR036322">
    <property type="entry name" value="WD40_repeat_dom_sf"/>
</dbReference>
<comment type="caution">
    <text evidence="3">The sequence shown here is derived from an EMBL/GenBank/DDBJ whole genome shotgun (WGS) entry which is preliminary data.</text>
</comment>
<dbReference type="Gene3D" id="2.130.10.10">
    <property type="entry name" value="YVTN repeat-like/Quinoprotein amine dehydrogenase"/>
    <property type="match status" value="1"/>
</dbReference>
<feature type="repeat" description="WD" evidence="1">
    <location>
        <begin position="269"/>
        <end position="310"/>
    </location>
</feature>
<keyword evidence="1" id="KW-0853">WD repeat</keyword>
<dbReference type="STRING" id="623744.A0A553Q0W5"/>
<dbReference type="Proteomes" id="UP000316079">
    <property type="component" value="Unassembled WGS sequence"/>
</dbReference>
<feature type="compositionally biased region" description="Polar residues" evidence="2">
    <location>
        <begin position="97"/>
        <end position="139"/>
    </location>
</feature>
<dbReference type="PANTHER" id="PTHR44566">
    <property type="entry name" value="TRANSDUCIN/WD40 REPEAT-LIKE SUPERFAMILY PROTEIN"/>
    <property type="match status" value="1"/>
</dbReference>
<dbReference type="AlphaFoldDB" id="A0A553Q0W5"/>
<dbReference type="PROSITE" id="PS50082">
    <property type="entry name" value="WD_REPEATS_2"/>
    <property type="match status" value="2"/>
</dbReference>
<organism evidence="3 4">
    <name type="scientific">Danionella cerebrum</name>
    <dbReference type="NCBI Taxonomy" id="2873325"/>
    <lineage>
        <taxon>Eukaryota</taxon>
        <taxon>Metazoa</taxon>
        <taxon>Chordata</taxon>
        <taxon>Craniata</taxon>
        <taxon>Vertebrata</taxon>
        <taxon>Euteleostomi</taxon>
        <taxon>Actinopterygii</taxon>
        <taxon>Neopterygii</taxon>
        <taxon>Teleostei</taxon>
        <taxon>Ostariophysi</taxon>
        <taxon>Cypriniformes</taxon>
        <taxon>Danionidae</taxon>
        <taxon>Danioninae</taxon>
        <taxon>Danionella</taxon>
    </lineage>
</organism>
<dbReference type="PROSITE" id="PS50294">
    <property type="entry name" value="WD_REPEATS_REGION"/>
    <property type="match status" value="1"/>
</dbReference>
<evidence type="ECO:0000313" key="4">
    <source>
        <dbReference type="Proteomes" id="UP000316079"/>
    </source>
</evidence>
<dbReference type="EMBL" id="SRMA01026473">
    <property type="protein sequence ID" value="TRY83575.1"/>
    <property type="molecule type" value="Genomic_DNA"/>
</dbReference>
<sequence length="497" mass="54362">MAALVDYEDSDSDPDQNSEALEQQRNHPGEPIINSTSLLLPITTLKPSSSLMPLSSKPISAISSSSYNASSSSSGFKKRPALLSSSFRPYVPKRLRVTTSDPSERVQTLEVTQSPKQIKSPADQTVLSSSLNQPANPQITDPVVDPNLLQALDASQPVQTSDPVSSGFDLVQTSPPVQTVKEEKDQVQSCSSSSLFAVPEQVRFLMGQGLGRSQLPKKERLSVLGHQGPFTALRWSPELQHCHLLLTASMDQTCKVWDGVGSGRCLQTYSPHCGAVLDADWLSDGRRLLSGSFDGSAAITDLETGHVLMRMENGFRVSCVAPRPGDPQVFLCGGHGPEVKAWDARSPKVVQLYRAAVQQTLDLLFLNDGREFVSSTDAVSRDSADRTLIAWDFQTTARLSNQIYQFSSQRPYRMNQRRRYEGHQVEGFPVQCVFSSDGSLVFSGSSSGLIHVYDTQSSRTLKTLQAHQHACVCVSPHPIFLGVCASGDWSGEMKFWK</sequence>
<evidence type="ECO:0000256" key="1">
    <source>
        <dbReference type="PROSITE-ProRule" id="PRU00221"/>
    </source>
</evidence>
<name>A0A553Q0W5_9TELE</name>
<dbReference type="SUPFAM" id="SSF50978">
    <property type="entry name" value="WD40 repeat-like"/>
    <property type="match status" value="1"/>
</dbReference>
<reference evidence="3 4" key="1">
    <citation type="journal article" date="2019" name="Sci. Data">
        <title>Hybrid genome assembly and annotation of Danionella translucida.</title>
        <authorList>
            <person name="Kadobianskyi M."/>
            <person name="Schulze L."/>
            <person name="Schuelke M."/>
            <person name="Judkewitz B."/>
        </authorList>
    </citation>
    <scope>NUCLEOTIDE SEQUENCE [LARGE SCALE GENOMIC DNA]</scope>
    <source>
        <strain evidence="3 4">Bolton</strain>
    </source>
</reference>
<feature type="region of interest" description="Disordered" evidence="2">
    <location>
        <begin position="94"/>
        <end position="142"/>
    </location>
</feature>
<gene>
    <name evidence="3" type="ORF">DNTS_016280</name>
</gene>
<feature type="compositionally biased region" description="Acidic residues" evidence="2">
    <location>
        <begin position="1"/>
        <end position="16"/>
    </location>
</feature>
<dbReference type="InterPro" id="IPR001680">
    <property type="entry name" value="WD40_rpt"/>
</dbReference>
<feature type="repeat" description="WD" evidence="1">
    <location>
        <begin position="223"/>
        <end position="258"/>
    </location>
</feature>
<dbReference type="OrthoDB" id="256303at2759"/>
<proteinExistence type="predicted"/>
<accession>A0A553Q0W5</accession>
<protein>
    <submittedName>
        <fullName evidence="3">Uncharacterized protein</fullName>
    </submittedName>
</protein>
<dbReference type="SMART" id="SM00320">
    <property type="entry name" value="WD40"/>
    <property type="match status" value="5"/>
</dbReference>
<dbReference type="InterPro" id="IPR053053">
    <property type="entry name" value="WD_repeat_protein"/>
</dbReference>
<dbReference type="InterPro" id="IPR015943">
    <property type="entry name" value="WD40/YVTN_repeat-like_dom_sf"/>
</dbReference>
<evidence type="ECO:0000256" key="2">
    <source>
        <dbReference type="SAM" id="MobiDB-lite"/>
    </source>
</evidence>